<reference evidence="5 6" key="1">
    <citation type="submission" date="2016-10" db="EMBL/GenBank/DDBJ databases">
        <authorList>
            <person name="de Groot N.N."/>
        </authorList>
    </citation>
    <scope>NUCLEOTIDE SEQUENCE [LARGE SCALE GENOMIC DNA]</scope>
    <source>
        <strain evidence="5 6">CGMCC 1.6291</strain>
    </source>
</reference>
<dbReference type="PANTHER" id="PTHR33164:SF64">
    <property type="entry name" value="TRANSCRIPTIONAL REGULATOR SLYA"/>
    <property type="match status" value="1"/>
</dbReference>
<dbReference type="SMART" id="SM00347">
    <property type="entry name" value="HTH_MARR"/>
    <property type="match status" value="1"/>
</dbReference>
<dbReference type="Gene3D" id="1.10.10.10">
    <property type="entry name" value="Winged helix-like DNA-binding domain superfamily/Winged helix DNA-binding domain"/>
    <property type="match status" value="1"/>
</dbReference>
<dbReference type="STRING" id="406100.SAMN04488052_103139"/>
<dbReference type="SUPFAM" id="SSF46785">
    <property type="entry name" value="Winged helix' DNA-binding domain"/>
    <property type="match status" value="1"/>
</dbReference>
<dbReference type="PANTHER" id="PTHR33164">
    <property type="entry name" value="TRANSCRIPTIONAL REGULATOR, MARR FAMILY"/>
    <property type="match status" value="1"/>
</dbReference>
<dbReference type="InterPro" id="IPR000835">
    <property type="entry name" value="HTH_MarR-typ"/>
</dbReference>
<evidence type="ECO:0000313" key="5">
    <source>
        <dbReference type="EMBL" id="SEO80994.1"/>
    </source>
</evidence>
<dbReference type="PROSITE" id="PS01117">
    <property type="entry name" value="HTH_MARR_1"/>
    <property type="match status" value="1"/>
</dbReference>
<keyword evidence="1" id="KW-0805">Transcription regulation</keyword>
<evidence type="ECO:0000313" key="6">
    <source>
        <dbReference type="Proteomes" id="UP000199657"/>
    </source>
</evidence>
<evidence type="ECO:0000259" key="4">
    <source>
        <dbReference type="PROSITE" id="PS50995"/>
    </source>
</evidence>
<dbReference type="OrthoDB" id="5296557at2"/>
<dbReference type="InterPro" id="IPR036388">
    <property type="entry name" value="WH-like_DNA-bd_sf"/>
</dbReference>
<accession>A0A1H8SRP4</accession>
<dbReference type="AlphaFoldDB" id="A0A1H8SRP4"/>
<sequence>MMSDQANTREDNFSDLSRLGSAIAETARVLRMRLDERLRPLGLSQSKWRALLNVWRSGEGLTQKALTERLGVEGPSVVGLLDRLAADGWIERLVCSDDRRVRRIYLTDKARTTVEEIEAVAAELRGEILDGIPEQELWQCLDVLRRIRDQAERLG</sequence>
<feature type="domain" description="HTH marR-type" evidence="4">
    <location>
        <begin position="16"/>
        <end position="149"/>
    </location>
</feature>
<dbReference type="PROSITE" id="PS50995">
    <property type="entry name" value="HTH_MARR_2"/>
    <property type="match status" value="1"/>
</dbReference>
<dbReference type="InterPro" id="IPR023187">
    <property type="entry name" value="Tscrpt_reg_MarR-type_CS"/>
</dbReference>
<keyword evidence="2" id="KW-0238">DNA-binding</keyword>
<dbReference type="PRINTS" id="PR00598">
    <property type="entry name" value="HTHMARR"/>
</dbReference>
<dbReference type="EMBL" id="FOEG01000003">
    <property type="protein sequence ID" value="SEO80994.1"/>
    <property type="molecule type" value="Genomic_DNA"/>
</dbReference>
<dbReference type="GO" id="GO:0003700">
    <property type="term" value="F:DNA-binding transcription factor activity"/>
    <property type="evidence" value="ECO:0007669"/>
    <property type="project" value="InterPro"/>
</dbReference>
<dbReference type="InterPro" id="IPR036390">
    <property type="entry name" value="WH_DNA-bd_sf"/>
</dbReference>
<dbReference type="Proteomes" id="UP000199657">
    <property type="component" value="Unassembled WGS sequence"/>
</dbReference>
<proteinExistence type="predicted"/>
<gene>
    <name evidence="5" type="ORF">SAMN04488052_103139</name>
</gene>
<keyword evidence="6" id="KW-1185">Reference proteome</keyword>
<dbReference type="GO" id="GO:0006950">
    <property type="term" value="P:response to stress"/>
    <property type="evidence" value="ECO:0007669"/>
    <property type="project" value="TreeGrafter"/>
</dbReference>
<name>A0A1H8SRP4_9GAMM</name>
<evidence type="ECO:0000256" key="3">
    <source>
        <dbReference type="ARBA" id="ARBA00023163"/>
    </source>
</evidence>
<dbReference type="RefSeq" id="WP_091642312.1">
    <property type="nucleotide sequence ID" value="NZ_FOEG01000003.1"/>
</dbReference>
<protein>
    <submittedName>
        <fullName evidence="5">MarR family transcriptional regulator, transcriptional regulator for hemolysin</fullName>
    </submittedName>
</protein>
<organism evidence="5 6">
    <name type="scientific">Aquisalimonas asiatica</name>
    <dbReference type="NCBI Taxonomy" id="406100"/>
    <lineage>
        <taxon>Bacteria</taxon>
        <taxon>Pseudomonadati</taxon>
        <taxon>Pseudomonadota</taxon>
        <taxon>Gammaproteobacteria</taxon>
        <taxon>Chromatiales</taxon>
        <taxon>Ectothiorhodospiraceae</taxon>
        <taxon>Aquisalimonas</taxon>
    </lineage>
</organism>
<dbReference type="GO" id="GO:0003677">
    <property type="term" value="F:DNA binding"/>
    <property type="evidence" value="ECO:0007669"/>
    <property type="project" value="UniProtKB-KW"/>
</dbReference>
<dbReference type="Pfam" id="PF12802">
    <property type="entry name" value="MarR_2"/>
    <property type="match status" value="1"/>
</dbReference>
<evidence type="ECO:0000256" key="1">
    <source>
        <dbReference type="ARBA" id="ARBA00023015"/>
    </source>
</evidence>
<keyword evidence="3" id="KW-0804">Transcription</keyword>
<evidence type="ECO:0000256" key="2">
    <source>
        <dbReference type="ARBA" id="ARBA00023125"/>
    </source>
</evidence>
<dbReference type="InterPro" id="IPR039422">
    <property type="entry name" value="MarR/SlyA-like"/>
</dbReference>